<reference evidence="2 3" key="1">
    <citation type="submission" date="2020-08" db="EMBL/GenBank/DDBJ databases">
        <title>Genome public.</title>
        <authorList>
            <person name="Liu C."/>
            <person name="Sun Q."/>
        </authorList>
    </citation>
    <scope>NUCLEOTIDE SEQUENCE [LARGE SCALE GENOMIC DNA]</scope>
    <source>
        <strain evidence="2 3">NSJ-56</strain>
    </source>
</reference>
<dbReference type="RefSeq" id="WP_186978219.1">
    <property type="nucleotide sequence ID" value="NZ_JACOOH010000009.1"/>
</dbReference>
<evidence type="ECO:0000256" key="1">
    <source>
        <dbReference type="SAM" id="SignalP"/>
    </source>
</evidence>
<proteinExistence type="predicted"/>
<organism evidence="2 3">
    <name type="scientific">Butyricimonas hominis</name>
    <dbReference type="NCBI Taxonomy" id="2763032"/>
    <lineage>
        <taxon>Bacteria</taxon>
        <taxon>Pseudomonadati</taxon>
        <taxon>Bacteroidota</taxon>
        <taxon>Bacteroidia</taxon>
        <taxon>Bacteroidales</taxon>
        <taxon>Odoribacteraceae</taxon>
        <taxon>Butyricimonas</taxon>
    </lineage>
</organism>
<feature type="signal peptide" evidence="1">
    <location>
        <begin position="1"/>
        <end position="23"/>
    </location>
</feature>
<dbReference type="Proteomes" id="UP000646484">
    <property type="component" value="Unassembled WGS sequence"/>
</dbReference>
<dbReference type="EMBL" id="JACOOH010000009">
    <property type="protein sequence ID" value="MBC5623167.1"/>
    <property type="molecule type" value="Genomic_DNA"/>
</dbReference>
<keyword evidence="3" id="KW-1185">Reference proteome</keyword>
<keyword evidence="1" id="KW-0732">Signal</keyword>
<protein>
    <submittedName>
        <fullName evidence="2">Uncharacterized protein</fullName>
    </submittedName>
</protein>
<gene>
    <name evidence="2" type="ORF">H8S64_18900</name>
</gene>
<comment type="caution">
    <text evidence="2">The sequence shown here is derived from an EMBL/GenBank/DDBJ whole genome shotgun (WGS) entry which is preliminary data.</text>
</comment>
<feature type="chain" id="PRO_5045126817" evidence="1">
    <location>
        <begin position="24"/>
        <end position="169"/>
    </location>
</feature>
<accession>A0ABR7D5F7</accession>
<sequence length="169" mass="19232">MKTIIFKGMFVLTMMFGMMVSNAFGYQVHEGDWCSASVIIGKTGEKVHPIYWRLESFVPFKYGQQEADFRIEVSPGCIQMTFIVSGEYEISVSGDDLNIEIIYIEVDTLPKGQNPEAIIFRDIRLGVARPDRMFSCQTDSRGNEPESNLLSWRHGVEAVKPEELRLLNV</sequence>
<evidence type="ECO:0000313" key="3">
    <source>
        <dbReference type="Proteomes" id="UP000646484"/>
    </source>
</evidence>
<evidence type="ECO:0000313" key="2">
    <source>
        <dbReference type="EMBL" id="MBC5623167.1"/>
    </source>
</evidence>
<name>A0ABR7D5F7_9BACT</name>